<accession>A0ABN1HB39</accession>
<gene>
    <name evidence="2" type="ORF">GCM10009547_43910</name>
</gene>
<organism evidence="2 3">
    <name type="scientific">Sporichthya brevicatena</name>
    <dbReference type="NCBI Taxonomy" id="171442"/>
    <lineage>
        <taxon>Bacteria</taxon>
        <taxon>Bacillati</taxon>
        <taxon>Actinomycetota</taxon>
        <taxon>Actinomycetes</taxon>
        <taxon>Sporichthyales</taxon>
        <taxon>Sporichthyaceae</taxon>
        <taxon>Sporichthya</taxon>
    </lineage>
</organism>
<evidence type="ECO:0000313" key="2">
    <source>
        <dbReference type="EMBL" id="GAA0634993.1"/>
    </source>
</evidence>
<name>A0ABN1HB39_9ACTN</name>
<dbReference type="EMBL" id="BAAAHE010000047">
    <property type="protein sequence ID" value="GAA0634993.1"/>
    <property type="molecule type" value="Genomic_DNA"/>
</dbReference>
<dbReference type="RefSeq" id="WP_344608867.1">
    <property type="nucleotide sequence ID" value="NZ_BAAAHE010000047.1"/>
</dbReference>
<keyword evidence="1" id="KW-0472">Membrane</keyword>
<evidence type="ECO:0000256" key="1">
    <source>
        <dbReference type="SAM" id="Phobius"/>
    </source>
</evidence>
<comment type="caution">
    <text evidence="2">The sequence shown here is derived from an EMBL/GenBank/DDBJ whole genome shotgun (WGS) entry which is preliminary data.</text>
</comment>
<reference evidence="2 3" key="1">
    <citation type="journal article" date="2019" name="Int. J. Syst. Evol. Microbiol.">
        <title>The Global Catalogue of Microorganisms (GCM) 10K type strain sequencing project: providing services to taxonomists for standard genome sequencing and annotation.</title>
        <authorList>
            <consortium name="The Broad Institute Genomics Platform"/>
            <consortium name="The Broad Institute Genome Sequencing Center for Infectious Disease"/>
            <person name="Wu L."/>
            <person name="Ma J."/>
        </authorList>
    </citation>
    <scope>NUCLEOTIDE SEQUENCE [LARGE SCALE GENOMIC DNA]</scope>
    <source>
        <strain evidence="2 3">JCM 10671</strain>
    </source>
</reference>
<evidence type="ECO:0000313" key="3">
    <source>
        <dbReference type="Proteomes" id="UP001500957"/>
    </source>
</evidence>
<proteinExistence type="predicted"/>
<keyword evidence="3" id="KW-1185">Reference proteome</keyword>
<protein>
    <submittedName>
        <fullName evidence="2">Uncharacterized protein</fullName>
    </submittedName>
</protein>
<keyword evidence="1" id="KW-1133">Transmembrane helix</keyword>
<sequence>MNAATNATETAEAHASTGIDPKLKPVMVFAWLWVAAPFTYGLWKLFEKIDKLFT</sequence>
<keyword evidence="1" id="KW-0812">Transmembrane</keyword>
<feature type="transmembrane region" description="Helical" evidence="1">
    <location>
        <begin position="26"/>
        <end position="46"/>
    </location>
</feature>
<dbReference type="Proteomes" id="UP001500957">
    <property type="component" value="Unassembled WGS sequence"/>
</dbReference>